<name>Q735E6_BACC1</name>
<dbReference type="PANTHER" id="PTHR31143:SF2">
    <property type="entry name" value="FR47-LIKE DOMAIN-CONTAINING PROTEIN-RELATED"/>
    <property type="match status" value="1"/>
</dbReference>
<dbReference type="Gene3D" id="3.40.630.110">
    <property type="entry name" value="GNAT acetyltransferase-like"/>
    <property type="match status" value="1"/>
</dbReference>
<dbReference type="InterPro" id="IPR042573">
    <property type="entry name" value="GNAT_acetyltra_N"/>
</dbReference>
<dbReference type="InterPro" id="IPR027365">
    <property type="entry name" value="GNAT_acetyltra_YdfB-like"/>
</dbReference>
<gene>
    <name evidence="1" type="ordered locus">BCE_3206</name>
</gene>
<dbReference type="Pfam" id="PF12746">
    <property type="entry name" value="GNAT_acetyltran"/>
    <property type="match status" value="1"/>
</dbReference>
<protein>
    <submittedName>
        <fullName evidence="1">Acetyltransferase, GNAT family</fullName>
    </submittedName>
</protein>
<sequence>MISELNKDDFYKCNGLVNAKGQLEVKAVIAGVNPGRIFVDHISSPNAGLIWLGNNDGFFFIGNAENETFNNEMNSFIDNVIIPEARKVGLTCFEGIGNHSKWNKTIERIFQHRNLKSWNQRVYAKGRRLCGES</sequence>
<dbReference type="HOGENOM" id="CLU_2079961_0_0_9"/>
<dbReference type="GO" id="GO:0016740">
    <property type="term" value="F:transferase activity"/>
    <property type="evidence" value="ECO:0007669"/>
    <property type="project" value="UniProtKB-KW"/>
</dbReference>
<dbReference type="PANTHER" id="PTHR31143">
    <property type="match status" value="1"/>
</dbReference>
<reference evidence="1 2" key="1">
    <citation type="journal article" date="2004" name="Nucleic Acids Res.">
        <title>The genome sequence of Bacillus cereus ATCC 10987 reveals metabolic adaptations and a large plasmid related to Bacillus anthracis pXO1.</title>
        <authorList>
            <person name="Rasko D.A."/>
            <person name="Ravel J."/>
            <person name="Okstad O.A."/>
            <person name="Helgason E."/>
            <person name="Cer R.Z."/>
            <person name="Jiang L."/>
            <person name="Shores K.A."/>
            <person name="Fouts D.E."/>
            <person name="Tourasse N.J."/>
            <person name="Angiuoli S.V."/>
            <person name="Kolonay J."/>
            <person name="Nelson W.C."/>
            <person name="Kolsto A.-B."/>
            <person name="Fraser C.M."/>
            <person name="Read T.D."/>
        </authorList>
    </citation>
    <scope>NUCLEOTIDE SEQUENCE [LARGE SCALE GENOMIC DNA]</scope>
    <source>
        <strain evidence="2">ATCC 10987 / NRS 248</strain>
    </source>
</reference>
<evidence type="ECO:0000313" key="2">
    <source>
        <dbReference type="Proteomes" id="UP000002527"/>
    </source>
</evidence>
<dbReference type="KEGG" id="bca:BCE_3206"/>
<evidence type="ECO:0000313" key="1">
    <source>
        <dbReference type="EMBL" id="AAS42116.1"/>
    </source>
</evidence>
<dbReference type="EMBL" id="AE017194">
    <property type="protein sequence ID" value="AAS42116.1"/>
    <property type="molecule type" value="Genomic_DNA"/>
</dbReference>
<dbReference type="Proteomes" id="UP000002527">
    <property type="component" value="Chromosome"/>
</dbReference>
<dbReference type="AlphaFoldDB" id="Q735E6"/>
<accession>Q735E6</accession>
<keyword evidence="1" id="KW-0808">Transferase</keyword>
<organism evidence="1 2">
    <name type="scientific">Bacillus cereus (strain ATCC 10987 / NRS 248)</name>
    <dbReference type="NCBI Taxonomy" id="222523"/>
    <lineage>
        <taxon>Bacteria</taxon>
        <taxon>Bacillati</taxon>
        <taxon>Bacillota</taxon>
        <taxon>Bacilli</taxon>
        <taxon>Bacillales</taxon>
        <taxon>Bacillaceae</taxon>
        <taxon>Bacillus</taxon>
        <taxon>Bacillus cereus group</taxon>
    </lineage>
</organism>
<proteinExistence type="predicted"/>